<dbReference type="EMBL" id="VFMO01000001">
    <property type="protein sequence ID" value="TQJ13639.1"/>
    <property type="molecule type" value="Genomic_DNA"/>
</dbReference>
<dbReference type="InterPro" id="IPR050900">
    <property type="entry name" value="Transposase_IS3/IS150/IS904"/>
</dbReference>
<sequence length="328" mass="37186">MSIVQGCAWLGIARSSYYRYLNPPPRIGVVVPHTERAYPNRVTAAEAKAVVQALNTVELAGLSIRQAHFEPLDQGVYLCSLPSMHRIMRREGQSSDRRRHTAHRGYGARSTPRLHATAPGQVWCWDITNLPGPGRMSFKLYSMIDLYSRYVVGYRVEHVEDHRFTQELFNNAFTAQQGTPQVIHADNGGVMRAGTVRELLATMHVHASYSRPRVSNDNAFAEALFKTVKYDLDYPEEFDSLEHARQWSAEFFDRYNTRHHHAGLAGHTPARVHHGTWSSTHDQWATTKAAYAAKHTARHHKPPITHMPPDTVWINKPNTPNPQLSQTA</sequence>
<dbReference type="GO" id="GO:0015074">
    <property type="term" value="P:DNA integration"/>
    <property type="evidence" value="ECO:0007669"/>
    <property type="project" value="InterPro"/>
</dbReference>
<dbReference type="GO" id="GO:0003676">
    <property type="term" value="F:nucleic acid binding"/>
    <property type="evidence" value="ECO:0007669"/>
    <property type="project" value="InterPro"/>
</dbReference>
<dbReference type="Pfam" id="PF00665">
    <property type="entry name" value="rve"/>
    <property type="match status" value="1"/>
</dbReference>
<dbReference type="InterPro" id="IPR036397">
    <property type="entry name" value="RNaseH_sf"/>
</dbReference>
<feature type="domain" description="Integrase catalytic" evidence="2">
    <location>
        <begin position="115"/>
        <end position="277"/>
    </location>
</feature>
<evidence type="ECO:0000313" key="3">
    <source>
        <dbReference type="EMBL" id="TQJ13639.1"/>
    </source>
</evidence>
<gene>
    <name evidence="3" type="ORF">FB459_1065</name>
</gene>
<reference evidence="3 4" key="1">
    <citation type="submission" date="2019-06" db="EMBL/GenBank/DDBJ databases">
        <title>Sequencing the genomes of 1000 actinobacteria strains.</title>
        <authorList>
            <person name="Klenk H.-P."/>
        </authorList>
    </citation>
    <scope>NUCLEOTIDE SEQUENCE [LARGE SCALE GENOMIC DNA]</scope>
    <source>
        <strain evidence="3 4">DSM 19828</strain>
    </source>
</reference>
<feature type="region of interest" description="Disordered" evidence="1">
    <location>
        <begin position="303"/>
        <end position="328"/>
    </location>
</feature>
<evidence type="ECO:0000256" key="1">
    <source>
        <dbReference type="SAM" id="MobiDB-lite"/>
    </source>
</evidence>
<accession>A0A542EEA2</accession>
<dbReference type="AlphaFoldDB" id="A0A542EEA2"/>
<dbReference type="PANTHER" id="PTHR46889:SF4">
    <property type="entry name" value="TRANSPOSASE INSO FOR INSERTION SEQUENCE ELEMENT IS911B-RELATED"/>
    <property type="match status" value="1"/>
</dbReference>
<comment type="caution">
    <text evidence="3">The sequence shown here is derived from an EMBL/GenBank/DDBJ whole genome shotgun (WGS) entry which is preliminary data.</text>
</comment>
<feature type="region of interest" description="Disordered" evidence="1">
    <location>
        <begin position="90"/>
        <end position="113"/>
    </location>
</feature>
<proteinExistence type="predicted"/>
<dbReference type="NCBIfam" id="NF033516">
    <property type="entry name" value="transpos_IS3"/>
    <property type="match status" value="1"/>
</dbReference>
<dbReference type="PANTHER" id="PTHR46889">
    <property type="entry name" value="TRANSPOSASE INSF FOR INSERTION SEQUENCE IS3B-RELATED"/>
    <property type="match status" value="1"/>
</dbReference>
<dbReference type="Gene3D" id="3.30.420.10">
    <property type="entry name" value="Ribonuclease H-like superfamily/Ribonuclease H"/>
    <property type="match status" value="1"/>
</dbReference>
<name>A0A542EEA2_9MICO</name>
<dbReference type="InterPro" id="IPR001584">
    <property type="entry name" value="Integrase_cat-core"/>
</dbReference>
<dbReference type="PROSITE" id="PS50994">
    <property type="entry name" value="INTEGRASE"/>
    <property type="match status" value="1"/>
</dbReference>
<keyword evidence="4" id="KW-1185">Reference proteome</keyword>
<feature type="compositionally biased region" description="Polar residues" evidence="1">
    <location>
        <begin position="316"/>
        <end position="328"/>
    </location>
</feature>
<dbReference type="Proteomes" id="UP000320806">
    <property type="component" value="Unassembled WGS sequence"/>
</dbReference>
<organism evidence="3 4">
    <name type="scientific">Yimella lutea</name>
    <dbReference type="NCBI Taxonomy" id="587872"/>
    <lineage>
        <taxon>Bacteria</taxon>
        <taxon>Bacillati</taxon>
        <taxon>Actinomycetota</taxon>
        <taxon>Actinomycetes</taxon>
        <taxon>Micrococcales</taxon>
        <taxon>Dermacoccaceae</taxon>
        <taxon>Yimella</taxon>
    </lineage>
</organism>
<dbReference type="InterPro" id="IPR012337">
    <property type="entry name" value="RNaseH-like_sf"/>
</dbReference>
<evidence type="ECO:0000313" key="4">
    <source>
        <dbReference type="Proteomes" id="UP000320806"/>
    </source>
</evidence>
<dbReference type="InterPro" id="IPR048020">
    <property type="entry name" value="Transpos_IS3"/>
</dbReference>
<evidence type="ECO:0000259" key="2">
    <source>
        <dbReference type="PROSITE" id="PS50994"/>
    </source>
</evidence>
<dbReference type="SUPFAM" id="SSF53098">
    <property type="entry name" value="Ribonuclease H-like"/>
    <property type="match status" value="1"/>
</dbReference>
<dbReference type="RefSeq" id="WP_170221729.1">
    <property type="nucleotide sequence ID" value="NZ_VFMO01000001.1"/>
</dbReference>
<protein>
    <submittedName>
        <fullName evidence="3">Transposase InsO family protein</fullName>
    </submittedName>
</protein>